<feature type="region of interest" description="Disordered" evidence="1">
    <location>
        <begin position="1"/>
        <end position="24"/>
    </location>
</feature>
<sequence>MQHGGAVALQHHLNTAEQKAKHTRVTIDKFPDERSDQNDWIQRVELAFKESLQLKFLKDRTTCSKDPAISEQHCATLLLTFSNSVHRPTVEAFSSDNAFDFWESVNNTFCDAINKNDEQMVAWMEIFGLSCTNASKFSSKFSTKTDYNGNYGTQSIHLSDDSRIPLDYDGFKVYLDKSRPTDDDMIRYPQVVLTSESTYTPQTRKYSPRVEPQKLTLPDCQAHLGYCTEEVPWKTLEGTTRLVPTVETETRDYPHGHKKTCLPMLHPFRIDDAATLDIFHSTLPSAHGYRKFLMCSLIFSKLDNVHLMRAEN</sequence>
<evidence type="ECO:0000313" key="3">
    <source>
        <dbReference type="Proteomes" id="UP001054902"/>
    </source>
</evidence>
<reference evidence="2 3" key="1">
    <citation type="journal article" date="2021" name="Sci. Rep.">
        <title>The genome of the diatom Chaetoceros tenuissimus carries an ancient integrated fragment of an extant virus.</title>
        <authorList>
            <person name="Hongo Y."/>
            <person name="Kimura K."/>
            <person name="Takaki Y."/>
            <person name="Yoshida Y."/>
            <person name="Baba S."/>
            <person name="Kobayashi G."/>
            <person name="Nagasaki K."/>
            <person name="Hano T."/>
            <person name="Tomaru Y."/>
        </authorList>
    </citation>
    <scope>NUCLEOTIDE SEQUENCE [LARGE SCALE GENOMIC DNA]</scope>
    <source>
        <strain evidence="2 3">NIES-3715</strain>
    </source>
</reference>
<proteinExistence type="predicted"/>
<gene>
    <name evidence="2" type="ORF">CTEN210_16027</name>
</gene>
<protein>
    <submittedName>
        <fullName evidence="2">Uncharacterized protein</fullName>
    </submittedName>
</protein>
<dbReference type="EMBL" id="BLLK01000069">
    <property type="protein sequence ID" value="GFH59551.1"/>
    <property type="molecule type" value="Genomic_DNA"/>
</dbReference>
<accession>A0AAD3HDS8</accession>
<evidence type="ECO:0000256" key="1">
    <source>
        <dbReference type="SAM" id="MobiDB-lite"/>
    </source>
</evidence>
<keyword evidence="3" id="KW-1185">Reference proteome</keyword>
<comment type="caution">
    <text evidence="2">The sequence shown here is derived from an EMBL/GenBank/DDBJ whole genome shotgun (WGS) entry which is preliminary data.</text>
</comment>
<organism evidence="2 3">
    <name type="scientific">Chaetoceros tenuissimus</name>
    <dbReference type="NCBI Taxonomy" id="426638"/>
    <lineage>
        <taxon>Eukaryota</taxon>
        <taxon>Sar</taxon>
        <taxon>Stramenopiles</taxon>
        <taxon>Ochrophyta</taxon>
        <taxon>Bacillariophyta</taxon>
        <taxon>Coscinodiscophyceae</taxon>
        <taxon>Chaetocerotophycidae</taxon>
        <taxon>Chaetocerotales</taxon>
        <taxon>Chaetocerotaceae</taxon>
        <taxon>Chaetoceros</taxon>
    </lineage>
</organism>
<evidence type="ECO:0000313" key="2">
    <source>
        <dbReference type="EMBL" id="GFH59551.1"/>
    </source>
</evidence>
<dbReference type="AlphaFoldDB" id="A0AAD3HDS8"/>
<dbReference type="Proteomes" id="UP001054902">
    <property type="component" value="Unassembled WGS sequence"/>
</dbReference>
<name>A0AAD3HDS8_9STRA</name>